<name>A0A081P034_9BACL</name>
<dbReference type="AlphaFoldDB" id="A0A081P034"/>
<gene>
    <name evidence="4" type="ORF">ET33_10105</name>
</gene>
<evidence type="ECO:0000259" key="2">
    <source>
        <dbReference type="Pfam" id="PF23493"/>
    </source>
</evidence>
<sequence length="235" mass="26162">MNALRPSYQKPTVIGFSAVIRVLIFAGCIILGIALGYFIPLIATWALTLPWVPFEGPLKLIASFSGVWVTVVTSLLGLLAGLWFAEEVIKDTLRVVVSDETIRLEKDGVVQDLSLADISLVFLDGKQLVILGNAGEELARETYEWASKHIAGALTEHGYPWSSGGDPYKNQFRRWVLDTPDLPHTVNTLLQAREIALKKKEKGEANELRREVSKLGFVVKDEETRQYWRAQTTGP</sequence>
<feature type="transmembrane region" description="Helical" evidence="1">
    <location>
        <begin position="60"/>
        <end position="84"/>
    </location>
</feature>
<dbReference type="RefSeq" id="WP_036686189.1">
    <property type="nucleotide sequence ID" value="NZ_JNVM01000017.1"/>
</dbReference>
<keyword evidence="1" id="KW-0812">Transmembrane</keyword>
<evidence type="ECO:0000259" key="3">
    <source>
        <dbReference type="Pfam" id="PF23494"/>
    </source>
</evidence>
<evidence type="ECO:0000313" key="5">
    <source>
        <dbReference type="Proteomes" id="UP000028123"/>
    </source>
</evidence>
<evidence type="ECO:0000313" key="4">
    <source>
        <dbReference type="EMBL" id="KEQ24057.1"/>
    </source>
</evidence>
<feature type="transmembrane region" description="Helical" evidence="1">
    <location>
        <begin position="12"/>
        <end position="40"/>
    </location>
</feature>
<keyword evidence="1" id="KW-1133">Transmembrane helix</keyword>
<dbReference type="Proteomes" id="UP000028123">
    <property type="component" value="Unassembled WGS sequence"/>
</dbReference>
<dbReference type="EMBL" id="JNVM01000017">
    <property type="protein sequence ID" value="KEQ24057.1"/>
    <property type="molecule type" value="Genomic_DNA"/>
</dbReference>
<evidence type="ECO:0000256" key="1">
    <source>
        <dbReference type="SAM" id="Phobius"/>
    </source>
</evidence>
<dbReference type="InterPro" id="IPR057798">
    <property type="entry name" value="PH_YqeB"/>
</dbReference>
<comment type="caution">
    <text evidence="4">The sequence shown here is derived from an EMBL/GenBank/DDBJ whole genome shotgun (WGS) entry which is preliminary data.</text>
</comment>
<dbReference type="eggNOG" id="ENOG502ZBUP">
    <property type="taxonomic scope" value="Bacteria"/>
</dbReference>
<dbReference type="OrthoDB" id="5145029at2"/>
<proteinExistence type="predicted"/>
<protein>
    <recommendedName>
        <fullName evidence="6">50S ribosomal protein L29</fullName>
    </recommendedName>
</protein>
<dbReference type="Pfam" id="PF23493">
    <property type="entry name" value="CysS_C"/>
    <property type="match status" value="1"/>
</dbReference>
<reference evidence="4 5" key="1">
    <citation type="submission" date="2014-06" db="EMBL/GenBank/DDBJ databases">
        <title>Draft genome sequence of Paenibacillus sp. MSt1.</title>
        <authorList>
            <person name="Aw Y.K."/>
            <person name="Ong K.S."/>
            <person name="Gan H.M."/>
            <person name="Lee S.M."/>
        </authorList>
    </citation>
    <scope>NUCLEOTIDE SEQUENCE [LARGE SCALE GENOMIC DNA]</scope>
    <source>
        <strain evidence="4 5">MSt1</strain>
    </source>
</reference>
<dbReference type="InterPro" id="IPR056411">
    <property type="entry name" value="CysS_C"/>
</dbReference>
<dbReference type="Pfam" id="PF23494">
    <property type="entry name" value="bPH_10"/>
    <property type="match status" value="1"/>
</dbReference>
<organism evidence="4 5">
    <name type="scientific">Paenibacillus tyrfis</name>
    <dbReference type="NCBI Taxonomy" id="1501230"/>
    <lineage>
        <taxon>Bacteria</taxon>
        <taxon>Bacillati</taxon>
        <taxon>Bacillota</taxon>
        <taxon>Bacilli</taxon>
        <taxon>Bacillales</taxon>
        <taxon>Paenibacillaceae</taxon>
        <taxon>Paenibacillus</taxon>
    </lineage>
</organism>
<accession>A0A081P034</accession>
<keyword evidence="5" id="KW-1185">Reference proteome</keyword>
<evidence type="ECO:0008006" key="6">
    <source>
        <dbReference type="Google" id="ProtNLM"/>
    </source>
</evidence>
<feature type="domain" description="YqeB PH" evidence="3">
    <location>
        <begin position="12"/>
        <end position="162"/>
    </location>
</feature>
<keyword evidence="1" id="KW-0472">Membrane</keyword>
<feature type="domain" description="Cysteinyl-tRNA ligase anticodon binding" evidence="2">
    <location>
        <begin position="179"/>
        <end position="229"/>
    </location>
</feature>